<evidence type="ECO:0000313" key="4">
    <source>
        <dbReference type="Proteomes" id="UP000184395"/>
    </source>
</evidence>
<dbReference type="PANTHER" id="PTHR12526">
    <property type="entry name" value="GLYCOSYLTRANSFERASE"/>
    <property type="match status" value="1"/>
</dbReference>
<proteinExistence type="predicted"/>
<name>A0A1M6N1T9_9BURK</name>
<reference evidence="3 4" key="1">
    <citation type="submission" date="2016-11" db="EMBL/GenBank/DDBJ databases">
        <authorList>
            <person name="Jaros S."/>
            <person name="Januszkiewicz K."/>
            <person name="Wedrychowicz H."/>
        </authorList>
    </citation>
    <scope>NUCLEOTIDE SEQUENCE [LARGE SCALE GENOMIC DNA]</scope>
    <source>
        <strain evidence="3 4">LMG 20594</strain>
    </source>
</reference>
<evidence type="ECO:0000313" key="3">
    <source>
        <dbReference type="EMBL" id="SHJ89616.1"/>
    </source>
</evidence>
<dbReference type="GO" id="GO:0016757">
    <property type="term" value="F:glycosyltransferase activity"/>
    <property type="evidence" value="ECO:0007669"/>
    <property type="project" value="InterPro"/>
</dbReference>
<sequence>MVRSISSSDTIAFAHLFKCLQKIKPDIVHSHSSKAGALARLCLGPWKQVYTPHAVYTLNPYLPRAQRRFYGLVEGFLGRMRSDRIIAVSLDEAEHLRQVLRIPADKIETIFNGVPTPMLLPAVEARAVLDLPSNAVVVGFVGRLDFQKGVDRLVRVAQSLLDRGIDNVIFAVMGPGDFVAASGVSADAIPRNMRVLGLFPEARRYFSAFDIFALSSRYEGFPYVVLEAMAAHVPIVATRVSGAAELVDAEQMGFVVPNADDMTVFTDAIAALAQDPMMREHMGRNCERAVERFSANAMIDRTVDLYRRLLKESN</sequence>
<dbReference type="Proteomes" id="UP000184395">
    <property type="component" value="Unassembled WGS sequence"/>
</dbReference>
<protein>
    <submittedName>
        <fullName evidence="3">Glycosyltransferase involved in cell wall bisynthesis</fullName>
    </submittedName>
</protein>
<dbReference type="Gene3D" id="3.40.50.2000">
    <property type="entry name" value="Glycogen Phosphorylase B"/>
    <property type="match status" value="2"/>
</dbReference>
<dbReference type="EMBL" id="FRAB01000009">
    <property type="protein sequence ID" value="SHJ89616.1"/>
    <property type="molecule type" value="Genomic_DNA"/>
</dbReference>
<keyword evidence="3" id="KW-0808">Transferase</keyword>
<dbReference type="AlphaFoldDB" id="A0A1M6N1T9"/>
<gene>
    <name evidence="3" type="ORF">SAMN05192548_10097</name>
</gene>
<dbReference type="STRING" id="169427.SAMN05192548_10097"/>
<evidence type="ECO:0000259" key="2">
    <source>
        <dbReference type="Pfam" id="PF13439"/>
    </source>
</evidence>
<dbReference type="SUPFAM" id="SSF53756">
    <property type="entry name" value="UDP-Glycosyltransferase/glycogen phosphorylase"/>
    <property type="match status" value="1"/>
</dbReference>
<dbReference type="Pfam" id="PF13439">
    <property type="entry name" value="Glyco_transf_4"/>
    <property type="match status" value="1"/>
</dbReference>
<organism evidence="3 4">
    <name type="scientific">Paraburkholderia terricola</name>
    <dbReference type="NCBI Taxonomy" id="169427"/>
    <lineage>
        <taxon>Bacteria</taxon>
        <taxon>Pseudomonadati</taxon>
        <taxon>Pseudomonadota</taxon>
        <taxon>Betaproteobacteria</taxon>
        <taxon>Burkholderiales</taxon>
        <taxon>Burkholderiaceae</taxon>
        <taxon>Paraburkholderia</taxon>
    </lineage>
</organism>
<feature type="domain" description="Glycosyl transferase family 1" evidence="1">
    <location>
        <begin position="125"/>
        <end position="286"/>
    </location>
</feature>
<evidence type="ECO:0000259" key="1">
    <source>
        <dbReference type="Pfam" id="PF00534"/>
    </source>
</evidence>
<dbReference type="PANTHER" id="PTHR12526:SF630">
    <property type="entry name" value="GLYCOSYLTRANSFERASE"/>
    <property type="match status" value="1"/>
</dbReference>
<dbReference type="Pfam" id="PF00534">
    <property type="entry name" value="Glycos_transf_1"/>
    <property type="match status" value="1"/>
</dbReference>
<dbReference type="OrthoDB" id="9813211at2"/>
<dbReference type="InterPro" id="IPR028098">
    <property type="entry name" value="Glyco_trans_4-like_N"/>
</dbReference>
<accession>A0A1M6N1T9</accession>
<dbReference type="RefSeq" id="WP_073428500.1">
    <property type="nucleotide sequence ID" value="NZ_CADFGY010000028.1"/>
</dbReference>
<dbReference type="InterPro" id="IPR001296">
    <property type="entry name" value="Glyco_trans_1"/>
</dbReference>
<feature type="domain" description="Glycosyltransferase subfamily 4-like N-terminal" evidence="2">
    <location>
        <begin position="13"/>
        <end position="116"/>
    </location>
</feature>